<organism evidence="2">
    <name type="scientific">Blastobotrys adeninivorans</name>
    <name type="common">Yeast</name>
    <name type="synonym">Arxula adeninivorans</name>
    <dbReference type="NCBI Taxonomy" id="409370"/>
    <lineage>
        <taxon>Eukaryota</taxon>
        <taxon>Fungi</taxon>
        <taxon>Dikarya</taxon>
        <taxon>Ascomycota</taxon>
        <taxon>Saccharomycotina</taxon>
        <taxon>Dipodascomycetes</taxon>
        <taxon>Dipodascales</taxon>
        <taxon>Trichomonascaceae</taxon>
        <taxon>Blastobotrys</taxon>
    </lineage>
</organism>
<evidence type="ECO:0000313" key="2">
    <source>
        <dbReference type="EMBL" id="CDP37785.1"/>
    </source>
</evidence>
<protein>
    <submittedName>
        <fullName evidence="2">ARAD1D19448p</fullName>
    </submittedName>
</protein>
<accession>A0A060T9L7</accession>
<feature type="compositionally biased region" description="Low complexity" evidence="1">
    <location>
        <begin position="308"/>
        <end position="334"/>
    </location>
</feature>
<reference evidence="2" key="2">
    <citation type="submission" date="2014-06" db="EMBL/GenBank/DDBJ databases">
        <title>The complete genome of Blastobotrys (Arxula) adeninivorans LS3 - a yeast of biotechnological interest.</title>
        <authorList>
            <person name="Kunze G."/>
            <person name="Gaillardin C."/>
            <person name="Czernicka M."/>
            <person name="Durrens P."/>
            <person name="Martin T."/>
            <person name="Boer E."/>
            <person name="Gabaldon T."/>
            <person name="Cruz J."/>
            <person name="Talla E."/>
            <person name="Marck C."/>
            <person name="Goffeau A."/>
            <person name="Barbe V."/>
            <person name="Baret P."/>
            <person name="Baronian K."/>
            <person name="Beier S."/>
            <person name="Bleykasten C."/>
            <person name="Bode R."/>
            <person name="Casaregola S."/>
            <person name="Despons L."/>
            <person name="Fairhead C."/>
            <person name="Giersberg M."/>
            <person name="Gierski P."/>
            <person name="Hahnel U."/>
            <person name="Hartmann A."/>
            <person name="Jankowska D."/>
            <person name="Jubin C."/>
            <person name="Jung P."/>
            <person name="Lafontaine I."/>
            <person name="Leh-Louis V."/>
            <person name="Lemaire M."/>
            <person name="Marcet-Houben M."/>
            <person name="Mascher M."/>
            <person name="Morel G."/>
            <person name="Richard G.-F."/>
            <person name="Riechen J."/>
            <person name="Sacerdot C."/>
            <person name="Sarkar A."/>
            <person name="Savel G."/>
            <person name="Schacherer J."/>
            <person name="Sherman D."/>
            <person name="Straub M.-L."/>
            <person name="Stein N."/>
            <person name="Thierry A."/>
            <person name="Trautwein-Schult A."/>
            <person name="Westhof E."/>
            <person name="Worch S."/>
            <person name="Dujon B."/>
            <person name="Souciet J.-L."/>
            <person name="Wincker P."/>
            <person name="Scholz U."/>
            <person name="Neuveglise N."/>
        </authorList>
    </citation>
    <scope>NUCLEOTIDE SEQUENCE</scope>
    <source>
        <strain evidence="2">LS3</strain>
    </source>
</reference>
<proteinExistence type="predicted"/>
<feature type="compositionally biased region" description="Polar residues" evidence="1">
    <location>
        <begin position="222"/>
        <end position="235"/>
    </location>
</feature>
<feature type="region of interest" description="Disordered" evidence="1">
    <location>
        <begin position="222"/>
        <end position="290"/>
    </location>
</feature>
<evidence type="ECO:0000256" key="1">
    <source>
        <dbReference type="SAM" id="MobiDB-lite"/>
    </source>
</evidence>
<feature type="compositionally biased region" description="Acidic residues" evidence="1">
    <location>
        <begin position="141"/>
        <end position="155"/>
    </location>
</feature>
<name>A0A060T9L7_BLAAD</name>
<feature type="compositionally biased region" description="Low complexity" evidence="1">
    <location>
        <begin position="22"/>
        <end position="33"/>
    </location>
</feature>
<reference evidence="2" key="1">
    <citation type="submission" date="2014-02" db="EMBL/GenBank/DDBJ databases">
        <authorList>
            <person name="Genoscope - CEA"/>
        </authorList>
    </citation>
    <scope>NUCLEOTIDE SEQUENCE</scope>
    <source>
        <strain evidence="2">LS3</strain>
    </source>
</reference>
<feature type="compositionally biased region" description="Basic and acidic residues" evidence="1">
    <location>
        <begin position="161"/>
        <end position="175"/>
    </location>
</feature>
<sequence length="406" mass="44195">MGDKRKMPPPSSMVTRSRTRRQSSQTEVVVTSSPPLESRHSSRRSRFTNSARYSRQARAPTRPLSIPGDHSVAPASESAHAPATATVAADANESSKEGSNGSGDDGRRATTITVTRLAQRLPSPHNRAKRIRVSEPKPEESDLESISSDDEDEETLPTFHYESKHEEEEQHHEREDDSADVDLVSGRRLDVIAQNPDDALPVSELSDFDKLFMNTVNKQLSSDISLLTNDNNSNKPRWPKDKQDETMFSVLLNPDKRKATPPPPLSLPSLSSSPSSSALQSPAALSPTSDSLEDFVNYDSLLLDEQQSSGEESSSSSPTSSSRSSPVSETVPSVPLCGYRNRNKTTIEAPANNKAFMAVLSSMADGVSTMSATALYQQALIAASGLNRRSLWSGKAREMVSGDLEW</sequence>
<feature type="compositionally biased region" description="Low complexity" evidence="1">
    <location>
        <begin position="267"/>
        <end position="289"/>
    </location>
</feature>
<dbReference type="AlphaFoldDB" id="A0A060T9L7"/>
<dbReference type="EMBL" id="HG937694">
    <property type="protein sequence ID" value="CDP37785.1"/>
    <property type="molecule type" value="Genomic_DNA"/>
</dbReference>
<feature type="region of interest" description="Disordered" evidence="1">
    <location>
        <begin position="305"/>
        <end position="337"/>
    </location>
</feature>
<gene>
    <name evidence="2" type="ORF">GNLVRS02_ARAD1D19448g</name>
</gene>
<feature type="region of interest" description="Disordered" evidence="1">
    <location>
        <begin position="1"/>
        <end position="182"/>
    </location>
</feature>
<feature type="compositionally biased region" description="Low complexity" evidence="1">
    <location>
        <begin position="79"/>
        <end position="92"/>
    </location>
</feature>